<protein>
    <submittedName>
        <fullName evidence="1">Uncharacterized protein</fullName>
    </submittedName>
</protein>
<dbReference type="EMBL" id="JANBUJ010000524">
    <property type="protein sequence ID" value="KAJ2771520.1"/>
    <property type="molecule type" value="Genomic_DNA"/>
</dbReference>
<name>A0ACC1K145_9FUNG</name>
<gene>
    <name evidence="1" type="ORF">IWQ57_002175</name>
</gene>
<comment type="caution">
    <text evidence="1">The sequence shown here is derived from an EMBL/GenBank/DDBJ whole genome shotgun (WGS) entry which is preliminary data.</text>
</comment>
<evidence type="ECO:0000313" key="2">
    <source>
        <dbReference type="Proteomes" id="UP001140234"/>
    </source>
</evidence>
<keyword evidence="2" id="KW-1185">Reference proteome</keyword>
<feature type="non-terminal residue" evidence="1">
    <location>
        <position position="497"/>
    </location>
</feature>
<organism evidence="1 2">
    <name type="scientific">Coemansia nantahalensis</name>
    <dbReference type="NCBI Taxonomy" id="2789366"/>
    <lineage>
        <taxon>Eukaryota</taxon>
        <taxon>Fungi</taxon>
        <taxon>Fungi incertae sedis</taxon>
        <taxon>Zoopagomycota</taxon>
        <taxon>Kickxellomycotina</taxon>
        <taxon>Kickxellomycetes</taxon>
        <taxon>Kickxellales</taxon>
        <taxon>Kickxellaceae</taxon>
        <taxon>Coemansia</taxon>
    </lineage>
</organism>
<evidence type="ECO:0000313" key="1">
    <source>
        <dbReference type="EMBL" id="KAJ2771520.1"/>
    </source>
</evidence>
<reference evidence="1" key="1">
    <citation type="submission" date="2022-07" db="EMBL/GenBank/DDBJ databases">
        <title>Phylogenomic reconstructions and comparative analyses of Kickxellomycotina fungi.</title>
        <authorList>
            <person name="Reynolds N.K."/>
            <person name="Stajich J.E."/>
            <person name="Barry K."/>
            <person name="Grigoriev I.V."/>
            <person name="Crous P."/>
            <person name="Smith M.E."/>
        </authorList>
    </citation>
    <scope>NUCLEOTIDE SEQUENCE</scope>
    <source>
        <strain evidence="1">CBS 109366</strain>
    </source>
</reference>
<sequence length="497" mass="54099">MALDPHSVPFLRSCERCRSKKRKCSGDKPACAWCRDHGIPCRYRRTARFNRQLADAYPPRSIAELAVPVVLGRQAPPLLPRPPPPSLPPAAAGDSSQLSVDDLARLFSVDMIPAAGPPAREVLLTANMFMWPFHTAAPDWAAIASASADAGVLASLGDLAAGPAPPAVPLPVPPSLLQQDWVLPGLTDSAVGGFDLEGLQLLDGYSGAEEMLTLRASPPPPTQLDDNDSSAPPPPLLREYVARIPGGPTPEAIYAIMRAAFRAPRMGMVALNLELLWYMLHRGILPRIAFYGHIASNIRCSISGLDVKSLVPPNIDESCYELALQEVPLARDCAAIWGAIGLCMVARYEFQSARYKEMALHADMALDIMHRIRFAGHCFPWRDVAPAAAEEFEFQYLLAIYWKCFLWRAVTLQLIEEGPPVEGALDRLPAYSSRTFDLYACDVPYDVDLEGMLPPGSWPRAGPAAPHIRFRGPGDPDFMRLRPAGSPAFGRISISGA</sequence>
<dbReference type="Proteomes" id="UP001140234">
    <property type="component" value="Unassembled WGS sequence"/>
</dbReference>
<proteinExistence type="predicted"/>
<accession>A0ACC1K145</accession>